<feature type="compositionally biased region" description="Basic residues" evidence="5">
    <location>
        <begin position="164"/>
        <end position="173"/>
    </location>
</feature>
<evidence type="ECO:0000256" key="5">
    <source>
        <dbReference type="SAM" id="MobiDB-lite"/>
    </source>
</evidence>
<feature type="region of interest" description="Disordered" evidence="5">
    <location>
        <begin position="163"/>
        <end position="192"/>
    </location>
</feature>
<proteinExistence type="inferred from homology"/>
<dbReference type="NCBIfam" id="NF003269">
    <property type="entry name" value="PRK04243.1"/>
    <property type="match status" value="1"/>
</dbReference>
<dbReference type="InterPro" id="IPR024794">
    <property type="entry name" value="Rbsml_eL15_core_dom_sf"/>
</dbReference>
<evidence type="ECO:0000256" key="4">
    <source>
        <dbReference type="ARBA" id="ARBA00035535"/>
    </source>
</evidence>
<name>A0A075GFN4_9EURY</name>
<dbReference type="SMART" id="SM01384">
    <property type="entry name" value="Ribosomal_L15e"/>
    <property type="match status" value="1"/>
</dbReference>
<evidence type="ECO:0000256" key="3">
    <source>
        <dbReference type="ARBA" id="ARBA00023274"/>
    </source>
</evidence>
<feature type="compositionally biased region" description="Basic residues" evidence="5">
    <location>
        <begin position="181"/>
        <end position="192"/>
    </location>
</feature>
<dbReference type="Pfam" id="PF00827">
    <property type="entry name" value="Ribosomal_L15e"/>
    <property type="match status" value="1"/>
</dbReference>
<dbReference type="GO" id="GO:0002181">
    <property type="term" value="P:cytoplasmic translation"/>
    <property type="evidence" value="ECO:0007669"/>
    <property type="project" value="TreeGrafter"/>
</dbReference>
<dbReference type="SUPFAM" id="SSF54189">
    <property type="entry name" value="Ribosomal proteins S24e, L23 and L15e"/>
    <property type="match status" value="1"/>
</dbReference>
<accession>A0A075GFN4</accession>
<dbReference type="EMBL" id="KF900602">
    <property type="protein sequence ID" value="AIF00812.1"/>
    <property type="molecule type" value="Genomic_DNA"/>
</dbReference>
<dbReference type="InterPro" id="IPR012678">
    <property type="entry name" value="Ribosomal_uL23/eL15/eS24_sf"/>
</dbReference>
<dbReference type="AlphaFoldDB" id="A0A075GFN4"/>
<dbReference type="GO" id="GO:0003723">
    <property type="term" value="F:RNA binding"/>
    <property type="evidence" value="ECO:0007669"/>
    <property type="project" value="TreeGrafter"/>
</dbReference>
<dbReference type="GO" id="GO:0022625">
    <property type="term" value="C:cytosolic large ribosomal subunit"/>
    <property type="evidence" value="ECO:0007669"/>
    <property type="project" value="TreeGrafter"/>
</dbReference>
<dbReference type="Gene3D" id="3.40.1120.10">
    <property type="entry name" value="Ribosomal protein l15e"/>
    <property type="match status" value="1"/>
</dbReference>
<evidence type="ECO:0000256" key="1">
    <source>
        <dbReference type="ARBA" id="ARBA00006857"/>
    </source>
</evidence>
<dbReference type="InterPro" id="IPR000439">
    <property type="entry name" value="Ribosomal_eL15"/>
</dbReference>
<dbReference type="PANTHER" id="PTHR11847">
    <property type="entry name" value="RIBOSOMAL PROTEIN L15"/>
    <property type="match status" value="1"/>
</dbReference>
<gene>
    <name evidence="6" type="primary">RP-L15e</name>
    <name evidence="6" type="synonym">RPL15</name>
</gene>
<protein>
    <recommendedName>
        <fullName evidence="4">50S ribosomal protein L15e</fullName>
    </recommendedName>
</protein>
<dbReference type="PANTHER" id="PTHR11847:SF4">
    <property type="entry name" value="LARGE RIBOSOMAL SUBUNIT PROTEIN EL15"/>
    <property type="match status" value="1"/>
</dbReference>
<evidence type="ECO:0000256" key="2">
    <source>
        <dbReference type="ARBA" id="ARBA00022980"/>
    </source>
</evidence>
<comment type="similarity">
    <text evidence="1">Belongs to the eukaryotic ribosomal protein eL15 family.</text>
</comment>
<sequence length="192" mass="22849">MKFYQSIRKLWQQPKQNLGDIWQKRLVEWRKEASTVKVERPTRLDRARSLGYRAKEGIIVFRQKIPRGGKKKQVFGRRGRRPKRYGQKLVLDKNYQQVAEERVAKKHPNLEVLNSYYVAKDGKYTWYEVITIDWAHPAIRKDKNLKWIVNQPGRVFRGLTSIGKKSRGLRHKGKGAEKLRPSRRSNTKRRNL</sequence>
<keyword evidence="3" id="KW-0687">Ribonucleoprotein</keyword>
<evidence type="ECO:0000313" key="6">
    <source>
        <dbReference type="EMBL" id="AIF00812.1"/>
    </source>
</evidence>
<reference evidence="6" key="1">
    <citation type="journal article" date="2014" name="Genome Biol. Evol.">
        <title>Pangenome evidence for extensive interdomain horizontal transfer affecting lineage core and shell genes in uncultured planktonic thaumarchaeota and euryarchaeota.</title>
        <authorList>
            <person name="Deschamps P."/>
            <person name="Zivanovic Y."/>
            <person name="Moreira D."/>
            <person name="Rodriguez-Valera F."/>
            <person name="Lopez-Garcia P."/>
        </authorList>
    </citation>
    <scope>NUCLEOTIDE SEQUENCE</scope>
</reference>
<keyword evidence="2 6" id="KW-0689">Ribosomal protein</keyword>
<dbReference type="GO" id="GO:0003735">
    <property type="term" value="F:structural constituent of ribosome"/>
    <property type="evidence" value="ECO:0007669"/>
    <property type="project" value="InterPro"/>
</dbReference>
<organism evidence="6">
    <name type="scientific">uncultured marine group II/III euryarchaeote KM3_139_C07</name>
    <dbReference type="NCBI Taxonomy" id="1457870"/>
    <lineage>
        <taxon>Archaea</taxon>
        <taxon>Methanobacteriati</taxon>
        <taxon>Methanobacteriota</taxon>
        <taxon>environmental samples</taxon>
    </lineage>
</organism>